<proteinExistence type="predicted"/>
<feature type="transmembrane region" description="Helical" evidence="1">
    <location>
        <begin position="43"/>
        <end position="64"/>
    </location>
</feature>
<evidence type="ECO:0000256" key="1">
    <source>
        <dbReference type="SAM" id="Phobius"/>
    </source>
</evidence>
<organism evidence="2 3">
    <name type="scientific">Micropruina glycogenica</name>
    <dbReference type="NCBI Taxonomy" id="75385"/>
    <lineage>
        <taxon>Bacteria</taxon>
        <taxon>Bacillati</taxon>
        <taxon>Actinomycetota</taxon>
        <taxon>Actinomycetes</taxon>
        <taxon>Propionibacteriales</taxon>
        <taxon>Nocardioidaceae</taxon>
        <taxon>Micropruina</taxon>
    </lineage>
</organism>
<sequence length="504" mass="53611">MMAALYGDYTRDRVGMFFGLTGVQLSILVVAAMPVLWAVNERLWASAGIAVLVWLVVFVLAVVPVRGRSATGWLLGLVSFTAGTVLRVSRWRSKPALGVAEDLGEPDLPGVAAGVRVHDGPPQGPFNTRLAIIQDKATGVWAATAAISHAGLALADSSERDSQGRGLTVLLNACARTELISELILQVRSVPDDGAERAEWMASHTDVAAPELSLRVNRDMAGMLSRASVRTEAFVTIVVPEHRLARRAKEFGRGVDGRARAMHMLMAEVESHLRNQMAVREVTWLTSPQLATAVRTGFAPGDRAGIVAALARRANGEQINADVPWAQAGPAGAEQAVRHYAHDSWHSISAAVKLPARGAVLGALAPVLTPGQPGERRSLVTVFPILQATAADRKARNAEWGADMSQTLRDRAGVKTRAKDRESQARTRGLDSKLAAGHALVRPYAVACATVPATMNITEFGSHLDVAIRRAGFAPLRLDMSQDAGFAAANLPLGICLHRKGAGA</sequence>
<feature type="transmembrane region" description="Helical" evidence="1">
    <location>
        <begin position="15"/>
        <end position="36"/>
    </location>
</feature>
<dbReference type="EMBL" id="LT985188">
    <property type="protein sequence ID" value="SPD85871.1"/>
    <property type="molecule type" value="Genomic_DNA"/>
</dbReference>
<gene>
    <name evidence="2" type="ORF">MPLG2_0835</name>
</gene>
<accession>A0A2N9JCM5</accession>
<keyword evidence="1" id="KW-1133">Transmembrane helix</keyword>
<keyword evidence="1" id="KW-0472">Membrane</keyword>
<keyword evidence="3" id="KW-1185">Reference proteome</keyword>
<dbReference type="AlphaFoldDB" id="A0A2N9JCM5"/>
<evidence type="ECO:0000313" key="2">
    <source>
        <dbReference type="EMBL" id="SPD85871.1"/>
    </source>
</evidence>
<name>A0A2N9JCM5_9ACTN</name>
<reference evidence="2 3" key="1">
    <citation type="submission" date="2018-02" db="EMBL/GenBank/DDBJ databases">
        <authorList>
            <person name="Cohen D.B."/>
            <person name="Kent A.D."/>
        </authorList>
    </citation>
    <scope>NUCLEOTIDE SEQUENCE [LARGE SCALE GENOMIC DNA]</scope>
    <source>
        <strain evidence="2">1</strain>
    </source>
</reference>
<evidence type="ECO:0008006" key="4">
    <source>
        <dbReference type="Google" id="ProtNLM"/>
    </source>
</evidence>
<protein>
    <recommendedName>
        <fullName evidence="4">PrgI family protein</fullName>
    </recommendedName>
</protein>
<keyword evidence="1" id="KW-0812">Transmembrane</keyword>
<dbReference type="InterPro" id="IPR049978">
    <property type="entry name" value="SCO6880-like"/>
</dbReference>
<evidence type="ECO:0000313" key="3">
    <source>
        <dbReference type="Proteomes" id="UP000238164"/>
    </source>
</evidence>
<dbReference type="KEGG" id="mgg:MPLG2_0835"/>
<dbReference type="NCBIfam" id="NF042935">
    <property type="entry name" value="SCO6880_fam"/>
    <property type="match status" value="1"/>
</dbReference>
<dbReference type="Proteomes" id="UP000238164">
    <property type="component" value="Chromosome 1"/>
</dbReference>
<feature type="transmembrane region" description="Helical" evidence="1">
    <location>
        <begin position="70"/>
        <end position="88"/>
    </location>
</feature>